<dbReference type="InterPro" id="IPR027417">
    <property type="entry name" value="P-loop_NTPase"/>
</dbReference>
<dbReference type="AlphaFoldDB" id="A0AAV9IH18"/>
<dbReference type="Gene3D" id="3.40.50.300">
    <property type="entry name" value="P-loop containing nucleotide triphosphate hydrolases"/>
    <property type="match status" value="1"/>
</dbReference>
<proteinExistence type="predicted"/>
<dbReference type="Proteomes" id="UP001300502">
    <property type="component" value="Unassembled WGS sequence"/>
</dbReference>
<dbReference type="GO" id="GO:0005657">
    <property type="term" value="C:replication fork"/>
    <property type="evidence" value="ECO:0007669"/>
    <property type="project" value="InterPro"/>
</dbReference>
<keyword evidence="2" id="KW-1185">Reference proteome</keyword>
<sequence>MQLDSETGLDAFYRLKRKHFPQVAFHTSFFCPIGVLQVGDLVEISGPTKCGKSQFLYQCTANYVLNQLQSEYFRKELQLVWIDMDWNFDVSRLRVLLQSSDSAVTFSEEQVSRILEELQVCCPQDDWQLLLYLSDLQEQIQTSGKSYVLFMDGIGGWHHWNAFTSQVAVQQACFKKLSRLLTVFPVACLASVKLQVALPFRAKATSLDLERSLVVPEYLPQPWKHLVTQKLVIFQLQEDNDTDDGGSVFFVDHFIRSNQSEQNNPSKAWKLDRQWKMKVTERSVSWEICS</sequence>
<name>A0AAV9IH18_9RHOD</name>
<dbReference type="GO" id="GO:0033063">
    <property type="term" value="C:Rad51B-Rad51C-Rad51D-XRCC2 complex"/>
    <property type="evidence" value="ECO:0007669"/>
    <property type="project" value="InterPro"/>
</dbReference>
<evidence type="ECO:0000313" key="2">
    <source>
        <dbReference type="Proteomes" id="UP001300502"/>
    </source>
</evidence>
<evidence type="ECO:0008006" key="3">
    <source>
        <dbReference type="Google" id="ProtNLM"/>
    </source>
</evidence>
<comment type="caution">
    <text evidence="1">The sequence shown here is derived from an EMBL/GenBank/DDBJ whole genome shotgun (WGS) entry which is preliminary data.</text>
</comment>
<dbReference type="SUPFAM" id="SSF52540">
    <property type="entry name" value="P-loop containing nucleoside triphosphate hydrolases"/>
    <property type="match status" value="1"/>
</dbReference>
<reference evidence="1 2" key="1">
    <citation type="submission" date="2022-07" db="EMBL/GenBank/DDBJ databases">
        <title>Genome-wide signatures of adaptation to extreme environments.</title>
        <authorList>
            <person name="Cho C.H."/>
            <person name="Yoon H.S."/>
        </authorList>
    </citation>
    <scope>NUCLEOTIDE SEQUENCE [LARGE SCALE GENOMIC DNA]</scope>
    <source>
        <strain evidence="1 2">108.79 E11</strain>
    </source>
</reference>
<protein>
    <recommendedName>
        <fullName evidence="3">DNA recombination and repair protein Rad51-like C-terminal domain-containing protein</fullName>
    </recommendedName>
</protein>
<dbReference type="EMBL" id="JANCYU010000043">
    <property type="protein sequence ID" value="KAK4526765.1"/>
    <property type="molecule type" value="Genomic_DNA"/>
</dbReference>
<dbReference type="PANTHER" id="PTHR46644:SF2">
    <property type="entry name" value="DNA REPAIR PROTEIN XRCC2"/>
    <property type="match status" value="1"/>
</dbReference>
<evidence type="ECO:0000313" key="1">
    <source>
        <dbReference type="EMBL" id="KAK4526765.1"/>
    </source>
</evidence>
<accession>A0AAV9IH18</accession>
<dbReference type="GO" id="GO:0000724">
    <property type="term" value="P:double-strand break repair via homologous recombination"/>
    <property type="evidence" value="ECO:0007669"/>
    <property type="project" value="InterPro"/>
</dbReference>
<gene>
    <name evidence="1" type="ORF">GAYE_SCF27MG4682</name>
</gene>
<dbReference type="InterPro" id="IPR030547">
    <property type="entry name" value="XRCC2"/>
</dbReference>
<dbReference type="PANTHER" id="PTHR46644">
    <property type="entry name" value="DNA REPAIR PROTEIN XRCC2"/>
    <property type="match status" value="1"/>
</dbReference>
<organism evidence="1 2">
    <name type="scientific">Galdieria yellowstonensis</name>
    <dbReference type="NCBI Taxonomy" id="3028027"/>
    <lineage>
        <taxon>Eukaryota</taxon>
        <taxon>Rhodophyta</taxon>
        <taxon>Bangiophyceae</taxon>
        <taxon>Galdieriales</taxon>
        <taxon>Galdieriaceae</taxon>
        <taxon>Galdieria</taxon>
    </lineage>
</organism>